<feature type="domain" description="Vacuolar sorting protein 39/Transforming growth factor beta receptor-associated" evidence="2">
    <location>
        <begin position="198"/>
        <end position="302"/>
    </location>
</feature>
<comment type="caution">
    <text evidence="3">The sequence shown here is derived from an EMBL/GenBank/DDBJ whole genome shotgun (WGS) entry which is preliminary data.</text>
</comment>
<dbReference type="PANTHER" id="PTHR12894:SF27">
    <property type="entry name" value="TRANSFORMING GROWTH FACTOR-BETA RECEPTOR-ASSOCIATED PROTEIN 1"/>
    <property type="match status" value="1"/>
</dbReference>
<dbReference type="GO" id="GO:0006914">
    <property type="term" value="P:autophagy"/>
    <property type="evidence" value="ECO:0007669"/>
    <property type="project" value="TreeGrafter"/>
</dbReference>
<feature type="compositionally biased region" description="Basic and acidic residues" evidence="1">
    <location>
        <begin position="784"/>
        <end position="800"/>
    </location>
</feature>
<sequence>MHAFPRSSLLVLQNNAVSALIPTSLIDEVDALLDSNHINDAALLVDQRRRQLESNLTVDPDEAEELEYVYQTIGFKCFSQTLFEDAGRNLFNGALDPRILISYYPDLYGSLFSSTGQIDVYSGVAERMPSDKNVDELIRNYSPHLEPDIQDAPAAVELRQVLGNAARDMLLVFLEKSRRRARVERRKEDVRSDVVRVVDTVLAKLYALHDRIQELRALLTESNDVVLSEIEHSLRKLGFFSLLADLYQKQGQEDKLLDLYSACAEGAYSNTDIEDPLQNIVTLLESKKDKDRKQQVKWGLWILQRGDLEHGMKLLIPPDTPKRRERDRDREDDLSLLEQITSANQAAGKRFLEYLVVTKRSTSSELHTRLALSCVDELLQCLEDETTLKLWRAKASSYASPRPPSSPLLSSPNQSQPQPPSFHLQQLPSPPLLARHQTSQPQPFLAYFASTTPNSPSKRTRLKTIMMLSGSGLYDANVVKDRIRSARERDLVENNESGKGKGKTINVLALESAILDGKLGHHALALSTLVHDLRDSVSAETYCTLGGEVVPAKLALATAESTAPSASSSVELALKEWYLGLFEPLQVQKSKRGGVGAMGGMESAMVRQRSVKDEVKTALLTDLIGVYSRDGALGVERTKRLLDSQGVNLDVVDIVTLVPDDWPLSSLNTFLARHFRRTLHKMHENTIQKNLSAGQNLTVRERSYPILRDAGYLIEEPDSEDELGGVVDEKAAYVQVEEVVEKMINRDDVVNEKTPSPDYQPQRHVLQEQQSAEEVEESVGAVHSDSRDEAPGQGRVEERSMLGLILDEGVSGERDGDSVETGDEEEEGRSIR</sequence>
<feature type="compositionally biased region" description="Acidic residues" evidence="1">
    <location>
        <begin position="818"/>
        <end position="832"/>
    </location>
</feature>
<feature type="region of interest" description="Disordered" evidence="1">
    <location>
        <begin position="747"/>
        <end position="832"/>
    </location>
</feature>
<name>A0A8H7C5U4_AGABI</name>
<dbReference type="InterPro" id="IPR032914">
    <property type="entry name" value="Vam6/VPS39/TRAP1"/>
</dbReference>
<dbReference type="GO" id="GO:0034058">
    <property type="term" value="P:endosomal vesicle fusion"/>
    <property type="evidence" value="ECO:0007669"/>
    <property type="project" value="TreeGrafter"/>
</dbReference>
<feature type="region of interest" description="Disordered" evidence="1">
    <location>
        <begin position="399"/>
        <end position="428"/>
    </location>
</feature>
<evidence type="ECO:0000313" key="3">
    <source>
        <dbReference type="EMBL" id="KAF7763685.1"/>
    </source>
</evidence>
<dbReference type="GO" id="GO:0005737">
    <property type="term" value="C:cytoplasm"/>
    <property type="evidence" value="ECO:0007669"/>
    <property type="project" value="TreeGrafter"/>
</dbReference>
<evidence type="ECO:0000259" key="2">
    <source>
        <dbReference type="Pfam" id="PF10366"/>
    </source>
</evidence>
<gene>
    <name evidence="3" type="ORF">Agabi119p4_8222</name>
</gene>
<dbReference type="InterPro" id="IPR019452">
    <property type="entry name" value="VPS39/TGF_beta_rcpt-assoc_1"/>
</dbReference>
<reference evidence="3 4" key="1">
    <citation type="journal article" name="Sci. Rep.">
        <title>Telomere-to-telomere assembled and centromere annotated genomes of the two main subspecies of the button mushroom Agaricus bisporus reveal especially polymorphic chromosome ends.</title>
        <authorList>
            <person name="Sonnenberg A.S.M."/>
            <person name="Sedaghat-Telgerd N."/>
            <person name="Lavrijssen B."/>
            <person name="Ohm R.A."/>
            <person name="Hendrickx P.M."/>
            <person name="Scholtmeijer K."/>
            <person name="Baars J.J.P."/>
            <person name="van Peer A."/>
        </authorList>
    </citation>
    <scope>NUCLEOTIDE SEQUENCE [LARGE SCALE GENOMIC DNA]</scope>
    <source>
        <strain evidence="3 4">H119_p4</strain>
    </source>
</reference>
<organism evidence="3 4">
    <name type="scientific">Agaricus bisporus var. burnettii</name>
    <dbReference type="NCBI Taxonomy" id="192524"/>
    <lineage>
        <taxon>Eukaryota</taxon>
        <taxon>Fungi</taxon>
        <taxon>Dikarya</taxon>
        <taxon>Basidiomycota</taxon>
        <taxon>Agaricomycotina</taxon>
        <taxon>Agaricomycetes</taxon>
        <taxon>Agaricomycetidae</taxon>
        <taxon>Agaricales</taxon>
        <taxon>Agaricineae</taxon>
        <taxon>Agaricaceae</taxon>
        <taxon>Agaricus</taxon>
    </lineage>
</organism>
<accession>A0A8H7C5U4</accession>
<proteinExistence type="predicted"/>
<dbReference type="PANTHER" id="PTHR12894">
    <property type="entry name" value="CNH DOMAIN CONTAINING"/>
    <property type="match status" value="1"/>
</dbReference>
<dbReference type="Proteomes" id="UP000629468">
    <property type="component" value="Unassembled WGS sequence"/>
</dbReference>
<dbReference type="Pfam" id="PF10366">
    <property type="entry name" value="Vps39_1"/>
    <property type="match status" value="1"/>
</dbReference>
<dbReference type="GO" id="GO:0016020">
    <property type="term" value="C:membrane"/>
    <property type="evidence" value="ECO:0007669"/>
    <property type="project" value="TreeGrafter"/>
</dbReference>
<dbReference type="AlphaFoldDB" id="A0A8H7C5U4"/>
<protein>
    <recommendedName>
        <fullName evidence="2">Vacuolar sorting protein 39/Transforming growth factor beta receptor-associated domain-containing protein</fullName>
    </recommendedName>
</protein>
<evidence type="ECO:0000256" key="1">
    <source>
        <dbReference type="SAM" id="MobiDB-lite"/>
    </source>
</evidence>
<feature type="compositionally biased region" description="Low complexity" evidence="1">
    <location>
        <begin position="407"/>
        <end position="416"/>
    </location>
</feature>
<dbReference type="EMBL" id="JABXXO010000011">
    <property type="protein sequence ID" value="KAF7763685.1"/>
    <property type="molecule type" value="Genomic_DNA"/>
</dbReference>
<evidence type="ECO:0000313" key="4">
    <source>
        <dbReference type="Proteomes" id="UP000629468"/>
    </source>
</evidence>